<dbReference type="SUPFAM" id="SSF103473">
    <property type="entry name" value="MFS general substrate transporter"/>
    <property type="match status" value="1"/>
</dbReference>
<evidence type="ECO:0000256" key="3">
    <source>
        <dbReference type="ARBA" id="ARBA00022448"/>
    </source>
</evidence>
<dbReference type="PROSITE" id="PS50850">
    <property type="entry name" value="MFS"/>
    <property type="match status" value="1"/>
</dbReference>
<sequence length="551" mass="60859">MVALKGRLAKFNVANRLEKKALLNTVCLVAGISIFFFGYDQGLMGGVNTARNYVELMGFGHWDEEAGLVVIDNPVEQGWINACYYLPGTLVGCLVGGWLGDRYGRTTTIGWACIWGIATAALQSAAQSSEMMIVARVLNGLGTGVLNAVTPVWATETASHTSRGQFVASEFTLNIFGVVVAYWLQFGLSKMPNQHSSFIWRFPIAFQILPLIVLLIVIWFMPESPRWLVRVGRADEARFILQRLRGGEGEEGEAAESELQDIINIRDLEEETSQQQSYLAMFFGIGSGKLHTGRRVQLVIWLQIFQEWVGIAGITIYGPTIFTIAGISPEDRLWVSGLNNITYMFATLICVFTLDRIGRRWTLYWGAAGQAVSMFAAGGLARTTINAAEGNKAGVGGAATFFVFLYTAIFGATWLTVPWLYPAEIFPLQVRAKGNAWGVVGWSIGNGWCVLLLPTIFDALNEKTLYIFGAVNIACIVIVWALYPESNQRTLEEMDLVFACDSIWTWDAERNFRKIKEENPDLVMAAKAGQPVVDLEGRRVSHVSKRGVGSE</sequence>
<dbReference type="PRINTS" id="PR00171">
    <property type="entry name" value="SUGRTRNSPORT"/>
</dbReference>
<dbReference type="EMBL" id="JAGIXG020000023">
    <property type="protein sequence ID" value="KAI6781308.1"/>
    <property type="molecule type" value="Genomic_DNA"/>
</dbReference>
<dbReference type="GeneID" id="75830571"/>
<reference evidence="10" key="1">
    <citation type="journal article" date="2021" name="J Fungi (Basel)">
        <title>Genomic and Metabolomic Analyses of the Marine Fungus Emericellopsis cladophorae: Insights into Saltwater Adaptability Mechanisms and Its Biosynthetic Potential.</title>
        <authorList>
            <person name="Goncalves M.F.M."/>
            <person name="Hilario S."/>
            <person name="Van de Peer Y."/>
            <person name="Esteves A.C."/>
            <person name="Alves A."/>
        </authorList>
    </citation>
    <scope>NUCLEOTIDE SEQUENCE</scope>
    <source>
        <strain evidence="10">MUM 19.33</strain>
    </source>
</reference>
<dbReference type="PANTHER" id="PTHR48022">
    <property type="entry name" value="PLASTIDIC GLUCOSE TRANSPORTER 4"/>
    <property type="match status" value="1"/>
</dbReference>
<dbReference type="FunFam" id="1.20.1250.20:FF:000090">
    <property type="entry name" value="MFS sugar transporter, putative"/>
    <property type="match status" value="1"/>
</dbReference>
<dbReference type="Proteomes" id="UP001055219">
    <property type="component" value="Unassembled WGS sequence"/>
</dbReference>
<keyword evidence="4 8" id="KW-0812">Transmembrane</keyword>
<accession>A0A9P9Y1A4</accession>
<evidence type="ECO:0000256" key="8">
    <source>
        <dbReference type="SAM" id="Phobius"/>
    </source>
</evidence>
<feature type="transmembrane region" description="Helical" evidence="8">
    <location>
        <begin position="78"/>
        <end position="99"/>
    </location>
</feature>
<dbReference type="InterPro" id="IPR020846">
    <property type="entry name" value="MFS_dom"/>
</dbReference>
<evidence type="ECO:0000256" key="2">
    <source>
        <dbReference type="ARBA" id="ARBA00010992"/>
    </source>
</evidence>
<keyword evidence="5 8" id="KW-1133">Transmembrane helix</keyword>
<feature type="transmembrane region" description="Helical" evidence="8">
    <location>
        <begin position="465"/>
        <end position="483"/>
    </location>
</feature>
<comment type="similarity">
    <text evidence="2 7">Belongs to the major facilitator superfamily. Sugar transporter (TC 2.A.1.1) family.</text>
</comment>
<name>A0A9P9Y1A4_9HYPO</name>
<evidence type="ECO:0000256" key="5">
    <source>
        <dbReference type="ARBA" id="ARBA00022989"/>
    </source>
</evidence>
<feature type="transmembrane region" description="Helical" evidence="8">
    <location>
        <begin position="166"/>
        <end position="186"/>
    </location>
</feature>
<dbReference type="AlphaFoldDB" id="A0A9P9Y1A4"/>
<feature type="transmembrane region" description="Helical" evidence="8">
    <location>
        <begin position="108"/>
        <end position="126"/>
    </location>
</feature>
<dbReference type="OrthoDB" id="2544694at2759"/>
<evidence type="ECO:0000256" key="7">
    <source>
        <dbReference type="RuleBase" id="RU003346"/>
    </source>
</evidence>
<dbReference type="PANTHER" id="PTHR48022:SF78">
    <property type="entry name" value="MONOSACCHARIDE TRANSPORTER, PUTATIVE (AFU_ORTHOLOGUE AFUA_2G02110)-RELATED"/>
    <property type="match status" value="1"/>
</dbReference>
<feature type="transmembrane region" description="Helical" evidence="8">
    <location>
        <begin position="401"/>
        <end position="422"/>
    </location>
</feature>
<feature type="transmembrane region" description="Helical" evidence="8">
    <location>
        <begin position="308"/>
        <end position="327"/>
    </location>
</feature>
<dbReference type="InterPro" id="IPR005828">
    <property type="entry name" value="MFS_sugar_transport-like"/>
</dbReference>
<evidence type="ECO:0000313" key="10">
    <source>
        <dbReference type="EMBL" id="KAI6781308.1"/>
    </source>
</evidence>
<evidence type="ECO:0000313" key="11">
    <source>
        <dbReference type="Proteomes" id="UP001055219"/>
    </source>
</evidence>
<feature type="transmembrane region" description="Helical" evidence="8">
    <location>
        <begin position="132"/>
        <end position="154"/>
    </location>
</feature>
<evidence type="ECO:0000256" key="6">
    <source>
        <dbReference type="ARBA" id="ARBA00023136"/>
    </source>
</evidence>
<evidence type="ECO:0000256" key="1">
    <source>
        <dbReference type="ARBA" id="ARBA00004141"/>
    </source>
</evidence>
<dbReference type="NCBIfam" id="TIGR00879">
    <property type="entry name" value="SP"/>
    <property type="match status" value="1"/>
</dbReference>
<comment type="caution">
    <text evidence="10">The sequence shown here is derived from an EMBL/GenBank/DDBJ whole genome shotgun (WGS) entry which is preliminary data.</text>
</comment>
<keyword evidence="6 8" id="KW-0472">Membrane</keyword>
<feature type="transmembrane region" description="Helical" evidence="8">
    <location>
        <begin position="434"/>
        <end position="453"/>
    </location>
</feature>
<keyword evidence="3 7" id="KW-0813">Transport</keyword>
<comment type="subcellular location">
    <subcellularLocation>
        <location evidence="1">Membrane</location>
        <topology evidence="1">Multi-pass membrane protein</topology>
    </subcellularLocation>
</comment>
<evidence type="ECO:0000256" key="4">
    <source>
        <dbReference type="ARBA" id="ARBA00022692"/>
    </source>
</evidence>
<dbReference type="GO" id="GO:0016020">
    <property type="term" value="C:membrane"/>
    <property type="evidence" value="ECO:0007669"/>
    <property type="project" value="UniProtKB-SubCell"/>
</dbReference>
<feature type="transmembrane region" description="Helical" evidence="8">
    <location>
        <begin position="198"/>
        <end position="220"/>
    </location>
</feature>
<dbReference type="InterPro" id="IPR003663">
    <property type="entry name" value="Sugar/inositol_transpt"/>
</dbReference>
<dbReference type="Pfam" id="PF00083">
    <property type="entry name" value="Sugar_tr"/>
    <property type="match status" value="1"/>
</dbReference>
<feature type="transmembrane region" description="Helical" evidence="8">
    <location>
        <begin position="21"/>
        <end position="39"/>
    </location>
</feature>
<protein>
    <submittedName>
        <fullName evidence="10">Sugar transporter-like protein</fullName>
    </submittedName>
</protein>
<feature type="transmembrane region" description="Helical" evidence="8">
    <location>
        <begin position="333"/>
        <end position="354"/>
    </location>
</feature>
<dbReference type="Gene3D" id="1.20.1250.20">
    <property type="entry name" value="MFS general substrate transporter like domains"/>
    <property type="match status" value="1"/>
</dbReference>
<reference evidence="10" key="2">
    <citation type="submission" date="2022-07" db="EMBL/GenBank/DDBJ databases">
        <authorList>
            <person name="Goncalves M.F.M."/>
            <person name="Hilario S."/>
            <person name="Van De Peer Y."/>
            <person name="Esteves A.C."/>
            <person name="Alves A."/>
        </authorList>
    </citation>
    <scope>NUCLEOTIDE SEQUENCE</scope>
    <source>
        <strain evidence="10">MUM 19.33</strain>
    </source>
</reference>
<organism evidence="10 11">
    <name type="scientific">Emericellopsis cladophorae</name>
    <dbReference type="NCBI Taxonomy" id="2686198"/>
    <lineage>
        <taxon>Eukaryota</taxon>
        <taxon>Fungi</taxon>
        <taxon>Dikarya</taxon>
        <taxon>Ascomycota</taxon>
        <taxon>Pezizomycotina</taxon>
        <taxon>Sordariomycetes</taxon>
        <taxon>Hypocreomycetidae</taxon>
        <taxon>Hypocreales</taxon>
        <taxon>Bionectriaceae</taxon>
        <taxon>Emericellopsis</taxon>
    </lineage>
</organism>
<dbReference type="InterPro" id="IPR036259">
    <property type="entry name" value="MFS_trans_sf"/>
</dbReference>
<feature type="transmembrane region" description="Helical" evidence="8">
    <location>
        <begin position="361"/>
        <end position="381"/>
    </location>
</feature>
<keyword evidence="11" id="KW-1185">Reference proteome</keyword>
<evidence type="ECO:0000259" key="9">
    <source>
        <dbReference type="PROSITE" id="PS50850"/>
    </source>
</evidence>
<dbReference type="GO" id="GO:0005351">
    <property type="term" value="F:carbohydrate:proton symporter activity"/>
    <property type="evidence" value="ECO:0007669"/>
    <property type="project" value="TreeGrafter"/>
</dbReference>
<keyword evidence="10" id="KW-0762">Sugar transport</keyword>
<dbReference type="RefSeq" id="XP_051362164.1">
    <property type="nucleotide sequence ID" value="XM_051506602.1"/>
</dbReference>
<feature type="domain" description="Major facilitator superfamily (MFS) profile" evidence="9">
    <location>
        <begin position="26"/>
        <end position="487"/>
    </location>
</feature>
<gene>
    <name evidence="10" type="ORF">J7T54_004081</name>
</gene>
<dbReference type="InterPro" id="IPR050360">
    <property type="entry name" value="MFS_Sugar_Transporters"/>
</dbReference>
<proteinExistence type="inferred from homology"/>